<protein>
    <submittedName>
        <fullName evidence="1">Uncharacterized protein</fullName>
    </submittedName>
</protein>
<evidence type="ECO:0000313" key="2">
    <source>
        <dbReference type="Proteomes" id="UP000006324"/>
    </source>
</evidence>
<dbReference type="AlphaFoldDB" id="A0A0F6HF60"/>
<sequence length="60" mass="7215">MGIELELRVDFQNQNFFYKNPLSHFFGINTEIILILQLYFTFGSNRNDTYLCKVLEIFFV</sequence>
<proteinExistence type="predicted"/>
<gene>
    <name evidence="1" type="ORF">LEP1GSC104_0908</name>
</gene>
<organism evidence="1 2">
    <name type="scientific">Leptospira interrogans str. UI 12621</name>
    <dbReference type="NCBI Taxonomy" id="1049937"/>
    <lineage>
        <taxon>Bacteria</taxon>
        <taxon>Pseudomonadati</taxon>
        <taxon>Spirochaetota</taxon>
        <taxon>Spirochaetia</taxon>
        <taxon>Leptospirales</taxon>
        <taxon>Leptospiraceae</taxon>
        <taxon>Leptospira</taxon>
    </lineage>
</organism>
<comment type="caution">
    <text evidence="1">The sequence shown here is derived from an EMBL/GenBank/DDBJ whole genome shotgun (WGS) entry which is preliminary data.</text>
</comment>
<dbReference type="Proteomes" id="UP000006324">
    <property type="component" value="Unassembled WGS sequence"/>
</dbReference>
<dbReference type="EMBL" id="AHNQ02000006">
    <property type="protein sequence ID" value="EKO27000.1"/>
    <property type="molecule type" value="Genomic_DNA"/>
</dbReference>
<name>A0A0F6HF60_LEPIR</name>
<evidence type="ECO:0000313" key="1">
    <source>
        <dbReference type="EMBL" id="EKO27000.1"/>
    </source>
</evidence>
<reference evidence="1 2" key="1">
    <citation type="submission" date="2012-09" db="EMBL/GenBank/DDBJ databases">
        <authorList>
            <person name="Harkins D.M."/>
            <person name="Durkin A.S."/>
            <person name="Brinkac L.M."/>
            <person name="Selengut J.D."/>
            <person name="Sanka R."/>
            <person name="DePew J."/>
            <person name="Purushe J."/>
            <person name="Chanthongthip A."/>
            <person name="Lattana O."/>
            <person name="Phetsouvanh R."/>
            <person name="Newton P.N."/>
            <person name="Vinetz J.M."/>
            <person name="Sutton G.G."/>
            <person name="Nelson W.C."/>
            <person name="Fouts D.E."/>
        </authorList>
    </citation>
    <scope>NUCLEOTIDE SEQUENCE [LARGE SCALE GENOMIC DNA]</scope>
    <source>
        <strain evidence="1 2">UI 12621</strain>
    </source>
</reference>
<accession>A0A0F6HF60</accession>